<evidence type="ECO:0000313" key="2">
    <source>
        <dbReference type="EMBL" id="MFC4652825.1"/>
    </source>
</evidence>
<feature type="compositionally biased region" description="Basic and acidic residues" evidence="1">
    <location>
        <begin position="1"/>
        <end position="12"/>
    </location>
</feature>
<accession>A0ABV9JHE7</accession>
<comment type="caution">
    <text evidence="2">The sequence shown here is derived from an EMBL/GenBank/DDBJ whole genome shotgun (WGS) entry which is preliminary data.</text>
</comment>
<dbReference type="EMBL" id="JBHSGD010000005">
    <property type="protein sequence ID" value="MFC4652825.1"/>
    <property type="molecule type" value="Genomic_DNA"/>
</dbReference>
<protein>
    <submittedName>
        <fullName evidence="2">Uncharacterized protein</fullName>
    </submittedName>
</protein>
<dbReference type="RefSeq" id="WP_213533125.1">
    <property type="nucleotide sequence ID" value="NZ_BOVQ01000001.1"/>
</dbReference>
<name>A0ABV9JHE7_9LACT</name>
<evidence type="ECO:0000313" key="3">
    <source>
        <dbReference type="Proteomes" id="UP001595987"/>
    </source>
</evidence>
<sequence length="120" mass="13490">MRHKHISTEAHTNHLNNTAENSPQIENAVMKLVVDSYLQGAQTCELHDGKVLGVIIHHGDVDNIRLYIDNNHKITVEVKNGSSRVSDMANKDEEDMAYVLPFTKCLGLSESMIMKNYAEI</sequence>
<proteinExistence type="predicted"/>
<dbReference type="Proteomes" id="UP001595987">
    <property type="component" value="Unassembled WGS sequence"/>
</dbReference>
<organism evidence="2 3">
    <name type="scientific">Lactococcus nasutitermitis</name>
    <dbReference type="NCBI Taxonomy" id="1652957"/>
    <lineage>
        <taxon>Bacteria</taxon>
        <taxon>Bacillati</taxon>
        <taxon>Bacillota</taxon>
        <taxon>Bacilli</taxon>
        <taxon>Lactobacillales</taxon>
        <taxon>Streptococcaceae</taxon>
        <taxon>Lactococcus</taxon>
    </lineage>
</organism>
<gene>
    <name evidence="2" type="ORF">ACFO26_07865</name>
</gene>
<feature type="region of interest" description="Disordered" evidence="1">
    <location>
        <begin position="1"/>
        <end position="22"/>
    </location>
</feature>
<evidence type="ECO:0000256" key="1">
    <source>
        <dbReference type="SAM" id="MobiDB-lite"/>
    </source>
</evidence>
<reference evidence="3" key="1">
    <citation type="journal article" date="2019" name="Int. J. Syst. Evol. Microbiol.">
        <title>The Global Catalogue of Microorganisms (GCM) 10K type strain sequencing project: providing services to taxonomists for standard genome sequencing and annotation.</title>
        <authorList>
            <consortium name="The Broad Institute Genomics Platform"/>
            <consortium name="The Broad Institute Genome Sequencing Center for Infectious Disease"/>
            <person name="Wu L."/>
            <person name="Ma J."/>
        </authorList>
    </citation>
    <scope>NUCLEOTIDE SEQUENCE [LARGE SCALE GENOMIC DNA]</scope>
    <source>
        <strain evidence="3">CCUG 63287</strain>
    </source>
</reference>
<feature type="compositionally biased region" description="Polar residues" evidence="1">
    <location>
        <begin position="13"/>
        <end position="22"/>
    </location>
</feature>
<keyword evidence="3" id="KW-1185">Reference proteome</keyword>